<feature type="compositionally biased region" description="Low complexity" evidence="1">
    <location>
        <begin position="56"/>
        <end position="129"/>
    </location>
</feature>
<evidence type="ECO:0000256" key="1">
    <source>
        <dbReference type="SAM" id="MobiDB-lite"/>
    </source>
</evidence>
<proteinExistence type="predicted"/>
<sequence>MKTLVMLLALALIASAAAAEMYTWKDSKGTTFYTNSLHEIPARYLKRAQVLDVATGKKGGPALAGPGTPTAPTAPAGAAASPPQAPQLVQSAPIPQAQPIAPTAGPIAAPAPAAAVAPVPAAPSRAVSAEPRQRSAVRGKRALRRHRPTLED</sequence>
<feature type="region of interest" description="Disordered" evidence="1">
    <location>
        <begin position="56"/>
        <end position="152"/>
    </location>
</feature>
<feature type="signal peptide" evidence="2">
    <location>
        <begin position="1"/>
        <end position="18"/>
    </location>
</feature>
<dbReference type="AlphaFoldDB" id="C6DY57"/>
<evidence type="ECO:0000313" key="3">
    <source>
        <dbReference type="EMBL" id="ACT16332.1"/>
    </source>
</evidence>
<keyword evidence="2" id="KW-0732">Signal</keyword>
<name>C6DY57_GEOSM</name>
<accession>C6DY57</accession>
<dbReference type="STRING" id="443144.GM21_0247"/>
<dbReference type="HOGENOM" id="CLU_1719734_0_0_7"/>
<dbReference type="EMBL" id="CP001661">
    <property type="protein sequence ID" value="ACT16332.1"/>
    <property type="molecule type" value="Genomic_DNA"/>
</dbReference>
<protein>
    <recommendedName>
        <fullName evidence="4">DUF4124 domain-containing protein</fullName>
    </recommendedName>
</protein>
<reference evidence="3" key="1">
    <citation type="submission" date="2009-07" db="EMBL/GenBank/DDBJ databases">
        <title>Complete sequence of Geobacter sp. M21.</title>
        <authorList>
            <consortium name="US DOE Joint Genome Institute"/>
            <person name="Lucas S."/>
            <person name="Copeland A."/>
            <person name="Lapidus A."/>
            <person name="Glavina del Rio T."/>
            <person name="Dalin E."/>
            <person name="Tice H."/>
            <person name="Bruce D."/>
            <person name="Goodwin L."/>
            <person name="Pitluck S."/>
            <person name="Saunders E."/>
            <person name="Brettin T."/>
            <person name="Detter J.C."/>
            <person name="Han C."/>
            <person name="Larimer F."/>
            <person name="Land M."/>
            <person name="Hauser L."/>
            <person name="Kyrpides N."/>
            <person name="Ovchinnikova G."/>
            <person name="Lovley D."/>
        </authorList>
    </citation>
    <scope>NUCLEOTIDE SEQUENCE [LARGE SCALE GENOMIC DNA]</scope>
    <source>
        <strain evidence="3">M21</strain>
    </source>
</reference>
<organism evidence="3">
    <name type="scientific">Geobacter sp. (strain M21)</name>
    <dbReference type="NCBI Taxonomy" id="443144"/>
    <lineage>
        <taxon>Bacteria</taxon>
        <taxon>Pseudomonadati</taxon>
        <taxon>Thermodesulfobacteriota</taxon>
        <taxon>Desulfuromonadia</taxon>
        <taxon>Geobacterales</taxon>
        <taxon>Geobacteraceae</taxon>
        <taxon>Geobacter</taxon>
    </lineage>
</organism>
<dbReference type="OrthoDB" id="5398730at2"/>
<feature type="compositionally biased region" description="Basic residues" evidence="1">
    <location>
        <begin position="135"/>
        <end position="152"/>
    </location>
</feature>
<gene>
    <name evidence="3" type="ordered locus">GM21_0247</name>
</gene>
<dbReference type="KEGG" id="gem:GM21_0247"/>
<feature type="chain" id="PRO_5002964488" description="DUF4124 domain-containing protein" evidence="2">
    <location>
        <begin position="19"/>
        <end position="152"/>
    </location>
</feature>
<evidence type="ECO:0000256" key="2">
    <source>
        <dbReference type="SAM" id="SignalP"/>
    </source>
</evidence>
<evidence type="ECO:0008006" key="4">
    <source>
        <dbReference type="Google" id="ProtNLM"/>
    </source>
</evidence>